<protein>
    <submittedName>
        <fullName evidence="1">Uncharacterized protein</fullName>
    </submittedName>
</protein>
<accession>A0A4Y1RX63</accession>
<dbReference type="AlphaFoldDB" id="A0A4Y1RX63"/>
<proteinExistence type="predicted"/>
<organism evidence="1">
    <name type="scientific">Prunus dulcis</name>
    <name type="common">Almond</name>
    <name type="synonym">Amygdalus dulcis</name>
    <dbReference type="NCBI Taxonomy" id="3755"/>
    <lineage>
        <taxon>Eukaryota</taxon>
        <taxon>Viridiplantae</taxon>
        <taxon>Streptophyta</taxon>
        <taxon>Embryophyta</taxon>
        <taxon>Tracheophyta</taxon>
        <taxon>Spermatophyta</taxon>
        <taxon>Magnoliopsida</taxon>
        <taxon>eudicotyledons</taxon>
        <taxon>Gunneridae</taxon>
        <taxon>Pentapetalae</taxon>
        <taxon>rosids</taxon>
        <taxon>fabids</taxon>
        <taxon>Rosales</taxon>
        <taxon>Rosaceae</taxon>
        <taxon>Amygdaloideae</taxon>
        <taxon>Amygdaleae</taxon>
        <taxon>Prunus</taxon>
    </lineage>
</organism>
<reference evidence="1" key="1">
    <citation type="journal article" date="2019" name="Science">
        <title>Mutation of a bHLH transcription factor allowed almond domestication.</title>
        <authorList>
            <person name="Sanchez-Perez R."/>
            <person name="Pavan S."/>
            <person name="Mazzeo R."/>
            <person name="Moldovan C."/>
            <person name="Aiese Cigliano R."/>
            <person name="Del Cueto J."/>
            <person name="Ricciardi F."/>
            <person name="Lotti C."/>
            <person name="Ricciardi L."/>
            <person name="Dicenta F."/>
            <person name="Lopez-Marques R.L."/>
            <person name="Lindberg Moller B."/>
        </authorList>
    </citation>
    <scope>NUCLEOTIDE SEQUENCE</scope>
</reference>
<dbReference type="PANTHER" id="PTHR13017">
    <property type="entry name" value="5-FORMYLTETRAHYDROFOLATE CYCLO-LIGASE-RELATED"/>
    <property type="match status" value="1"/>
</dbReference>
<gene>
    <name evidence="1" type="ORF">Prudu_021307</name>
</gene>
<dbReference type="EMBL" id="AP019304">
    <property type="protein sequence ID" value="BBH08951.1"/>
    <property type="molecule type" value="Genomic_DNA"/>
</dbReference>
<dbReference type="InterPro" id="IPR002698">
    <property type="entry name" value="FTHF_cligase"/>
</dbReference>
<evidence type="ECO:0000313" key="1">
    <source>
        <dbReference type="EMBL" id="BBH08951.1"/>
    </source>
</evidence>
<sequence length="69" mass="7905">MAETSKIETQQSGVAEDPKAWKWVIRKRIWDMMEARNIAQNPRPVHHRIPNFVGAAAAADKVRALCNFF</sequence>
<name>A0A4Y1RX63_PRUDU</name>
<dbReference type="GO" id="GO:0005737">
    <property type="term" value="C:cytoplasm"/>
    <property type="evidence" value="ECO:0007669"/>
    <property type="project" value="TreeGrafter"/>
</dbReference>
<dbReference type="PANTHER" id="PTHR13017:SF0">
    <property type="entry name" value="METHENYLTETRAHYDROFOLATE SYNTHASE DOMAIN-CONTAINING PROTEIN"/>
    <property type="match status" value="1"/>
</dbReference>